<evidence type="ECO:0000313" key="3">
    <source>
        <dbReference type="EMBL" id="OIP39601.1"/>
    </source>
</evidence>
<reference evidence="3 4" key="1">
    <citation type="journal article" date="2016" name="Environ. Microbiol.">
        <title>Genomic resolution of a cold subsurface aquifer community provides metabolic insights for novel microbes adapted to high CO concentrations.</title>
        <authorList>
            <person name="Probst A.J."/>
            <person name="Castelle C.J."/>
            <person name="Singh A."/>
            <person name="Brown C.T."/>
            <person name="Anantharaman K."/>
            <person name="Sharon I."/>
            <person name="Hug L.A."/>
            <person name="Burstein D."/>
            <person name="Emerson J.B."/>
            <person name="Thomas B.C."/>
            <person name="Banfield J.F."/>
        </authorList>
    </citation>
    <scope>NUCLEOTIDE SEQUENCE [LARGE SCALE GENOMIC DNA]</scope>
    <source>
        <strain evidence="3">CG2_30_40_21</strain>
    </source>
</reference>
<accession>A0A1J5DU53</accession>
<sequence>MEQIILSLISQLNSSIFVMLGLLLLAFWATYKIGMCSQKFIVQDDRLKNVEGLSEKVIELKTKIDLIYQYVNPNSPLKSYSPLSLTPIGEEIVNNIKAKDIFERYVVKLIKEVELKNPKNAYDIQQLSIEVAKNKLEQLLDEKELIMIKQEAYSKGILVSDILSVFGVLLRNYILDSKKISISEVDKHSER</sequence>
<keyword evidence="2" id="KW-1133">Transmembrane helix</keyword>
<keyword evidence="1" id="KW-0175">Coiled coil</keyword>
<keyword evidence="2" id="KW-0472">Membrane</keyword>
<feature type="transmembrane region" description="Helical" evidence="2">
    <location>
        <begin position="12"/>
        <end position="31"/>
    </location>
</feature>
<organism evidence="3 4">
    <name type="scientific">Candidatus Desantisbacteria bacterium CG2_30_40_21</name>
    <dbReference type="NCBI Taxonomy" id="1817895"/>
    <lineage>
        <taxon>Bacteria</taxon>
        <taxon>Candidatus Desantisiibacteriota</taxon>
    </lineage>
</organism>
<feature type="coiled-coil region" evidence="1">
    <location>
        <begin position="122"/>
        <end position="149"/>
    </location>
</feature>
<proteinExistence type="predicted"/>
<keyword evidence="2" id="KW-0812">Transmembrane</keyword>
<evidence type="ECO:0000256" key="1">
    <source>
        <dbReference type="SAM" id="Coils"/>
    </source>
</evidence>
<dbReference type="Proteomes" id="UP000183085">
    <property type="component" value="Unassembled WGS sequence"/>
</dbReference>
<evidence type="ECO:0000256" key="2">
    <source>
        <dbReference type="SAM" id="Phobius"/>
    </source>
</evidence>
<dbReference type="STRING" id="1817895.AUJ95_05400"/>
<protein>
    <submittedName>
        <fullName evidence="3">Uncharacterized protein</fullName>
    </submittedName>
</protein>
<dbReference type="AlphaFoldDB" id="A0A1J5DU53"/>
<evidence type="ECO:0000313" key="4">
    <source>
        <dbReference type="Proteomes" id="UP000183085"/>
    </source>
</evidence>
<comment type="caution">
    <text evidence="3">The sequence shown here is derived from an EMBL/GenBank/DDBJ whole genome shotgun (WGS) entry which is preliminary data.</text>
</comment>
<dbReference type="EMBL" id="MNYI01000143">
    <property type="protein sequence ID" value="OIP39601.1"/>
    <property type="molecule type" value="Genomic_DNA"/>
</dbReference>
<gene>
    <name evidence="3" type="ORF">AUJ95_05400</name>
</gene>
<name>A0A1J5DU53_9BACT</name>